<evidence type="ECO:0000313" key="2">
    <source>
        <dbReference type="EMBL" id="KAG0151950.1"/>
    </source>
</evidence>
<organism evidence="2 3">
    <name type="scientific">Cronartium quercuum f. sp. fusiforme G11</name>
    <dbReference type="NCBI Taxonomy" id="708437"/>
    <lineage>
        <taxon>Eukaryota</taxon>
        <taxon>Fungi</taxon>
        <taxon>Dikarya</taxon>
        <taxon>Basidiomycota</taxon>
        <taxon>Pucciniomycotina</taxon>
        <taxon>Pucciniomycetes</taxon>
        <taxon>Pucciniales</taxon>
        <taxon>Coleosporiaceae</taxon>
        <taxon>Cronartium</taxon>
    </lineage>
</organism>
<dbReference type="Proteomes" id="UP000886653">
    <property type="component" value="Unassembled WGS sequence"/>
</dbReference>
<gene>
    <name evidence="2" type="ORF">CROQUDRAFT_86160</name>
</gene>
<dbReference type="EMBL" id="MU167210">
    <property type="protein sequence ID" value="KAG0151950.1"/>
    <property type="molecule type" value="Genomic_DNA"/>
</dbReference>
<reference evidence="2" key="1">
    <citation type="submission" date="2013-11" db="EMBL/GenBank/DDBJ databases">
        <title>Genome sequence of the fusiform rust pathogen reveals effectors for host alternation and coevolution with pine.</title>
        <authorList>
            <consortium name="DOE Joint Genome Institute"/>
            <person name="Smith K."/>
            <person name="Pendleton A."/>
            <person name="Kubisiak T."/>
            <person name="Anderson C."/>
            <person name="Salamov A."/>
            <person name="Aerts A."/>
            <person name="Riley R."/>
            <person name="Clum A."/>
            <person name="Lindquist E."/>
            <person name="Ence D."/>
            <person name="Campbell M."/>
            <person name="Kronenberg Z."/>
            <person name="Feau N."/>
            <person name="Dhillon B."/>
            <person name="Hamelin R."/>
            <person name="Burleigh J."/>
            <person name="Smith J."/>
            <person name="Yandell M."/>
            <person name="Nelson C."/>
            <person name="Grigoriev I."/>
            <person name="Davis J."/>
        </authorList>
    </citation>
    <scope>NUCLEOTIDE SEQUENCE</scope>
    <source>
        <strain evidence="2">G11</strain>
    </source>
</reference>
<feature type="region of interest" description="Disordered" evidence="1">
    <location>
        <begin position="60"/>
        <end position="87"/>
    </location>
</feature>
<dbReference type="AlphaFoldDB" id="A0A9P6NRC2"/>
<comment type="caution">
    <text evidence="2">The sequence shown here is derived from an EMBL/GenBank/DDBJ whole genome shotgun (WGS) entry which is preliminary data.</text>
</comment>
<evidence type="ECO:0000313" key="3">
    <source>
        <dbReference type="Proteomes" id="UP000886653"/>
    </source>
</evidence>
<feature type="compositionally biased region" description="Low complexity" evidence="1">
    <location>
        <begin position="65"/>
        <end position="78"/>
    </location>
</feature>
<sequence length="423" mass="48847">MSQETPVSKEVNDQYIQAAVEIAQTISPSSPFEGRRRLFALVAQQEADLVDSRWKMEITNLTPQSNENKGTNNKNSKSGTEKPQIKSSDRVLNLLEKYEIGKPWEVFYANTEEKENDLHSEMKNLSEQDKIKFLRFSHDVQLEWHGRASYYNERLNQEVVERRKKGTRAQRYFTEDDLKTLLKQGLSILDVLELEFGLDLTTGILGAKDAIKHRYMAENMIYYMTTSQFRTLKRFENDLDMRHLPLSNIEGRWLESPTRMLFGHPKFGRALQTRLKVCARGRLKDEDKVPYSKWMKHQLKIDLDLRLRPKPQPDPQRDAVKLSMGEILAATHYGIPLQDLVDVKLALKSNKKSKTKRDEAIFLILTKEIDPSALFKDYRTAVSPAVSNGKSPAQLGLEGFQAYYEFLGQKCPFDHLSELIKSS</sequence>
<accession>A0A9P6NRC2</accession>
<evidence type="ECO:0000256" key="1">
    <source>
        <dbReference type="SAM" id="MobiDB-lite"/>
    </source>
</evidence>
<name>A0A9P6NRC2_9BASI</name>
<protein>
    <submittedName>
        <fullName evidence="2">Uncharacterized protein</fullName>
    </submittedName>
</protein>
<keyword evidence="3" id="KW-1185">Reference proteome</keyword>
<proteinExistence type="predicted"/>